<keyword evidence="2" id="KW-1185">Reference proteome</keyword>
<sequence>MRVFVKFVVETYGDLTVIFNTFNFVFRFQWTLIQQTKCKGSWRKLKKKKVFQFIIKELYLIENSYSVKRHYNTTIFKKEI</sequence>
<gene>
    <name evidence="1" type="ORF">TKK_006992</name>
</gene>
<protein>
    <submittedName>
        <fullName evidence="1">Uncharacterized protein</fullName>
    </submittedName>
</protein>
<evidence type="ECO:0000313" key="1">
    <source>
        <dbReference type="EMBL" id="KAL3399747.1"/>
    </source>
</evidence>
<proteinExistence type="predicted"/>
<comment type="caution">
    <text evidence="1">The sequence shown here is derived from an EMBL/GenBank/DDBJ whole genome shotgun (WGS) entry which is preliminary data.</text>
</comment>
<dbReference type="EMBL" id="JBJJXI010000055">
    <property type="protein sequence ID" value="KAL3399747.1"/>
    <property type="molecule type" value="Genomic_DNA"/>
</dbReference>
<reference evidence="1 2" key="1">
    <citation type="journal article" date="2024" name="bioRxiv">
        <title>A reference genome for Trichogramma kaykai: A tiny desert-dwelling parasitoid wasp with competing sex-ratio distorters.</title>
        <authorList>
            <person name="Culotta J."/>
            <person name="Lindsey A.R."/>
        </authorList>
    </citation>
    <scope>NUCLEOTIDE SEQUENCE [LARGE SCALE GENOMIC DNA]</scope>
    <source>
        <strain evidence="1 2">KSX58</strain>
    </source>
</reference>
<evidence type="ECO:0000313" key="2">
    <source>
        <dbReference type="Proteomes" id="UP001627154"/>
    </source>
</evidence>
<organism evidence="1 2">
    <name type="scientific">Trichogramma kaykai</name>
    <dbReference type="NCBI Taxonomy" id="54128"/>
    <lineage>
        <taxon>Eukaryota</taxon>
        <taxon>Metazoa</taxon>
        <taxon>Ecdysozoa</taxon>
        <taxon>Arthropoda</taxon>
        <taxon>Hexapoda</taxon>
        <taxon>Insecta</taxon>
        <taxon>Pterygota</taxon>
        <taxon>Neoptera</taxon>
        <taxon>Endopterygota</taxon>
        <taxon>Hymenoptera</taxon>
        <taxon>Apocrita</taxon>
        <taxon>Proctotrupomorpha</taxon>
        <taxon>Chalcidoidea</taxon>
        <taxon>Trichogrammatidae</taxon>
        <taxon>Trichogramma</taxon>
    </lineage>
</organism>
<dbReference type="AlphaFoldDB" id="A0ABD2X4G9"/>
<accession>A0ABD2X4G9</accession>
<dbReference type="Proteomes" id="UP001627154">
    <property type="component" value="Unassembled WGS sequence"/>
</dbReference>
<name>A0ABD2X4G9_9HYME</name>